<dbReference type="PROSITE" id="PS01211">
    <property type="entry name" value="UPF0001"/>
    <property type="match status" value="1"/>
</dbReference>
<keyword evidence="5" id="KW-0175">Coiled coil</keyword>
<dbReference type="Proteomes" id="UP000252792">
    <property type="component" value="Unassembled WGS sequence"/>
</dbReference>
<dbReference type="PANTHER" id="PTHR10146:SF14">
    <property type="entry name" value="PYRIDOXAL PHOSPHATE HOMEOSTASIS PROTEIN"/>
    <property type="match status" value="1"/>
</dbReference>
<dbReference type="InterPro" id="IPR001608">
    <property type="entry name" value="Ala_racemase_N"/>
</dbReference>
<evidence type="ECO:0000256" key="1">
    <source>
        <dbReference type="ARBA" id="ARBA00022898"/>
    </source>
</evidence>
<accession>A0A366J4T5</accession>
<keyword evidence="1 2" id="KW-0663">Pyridoxal phosphate</keyword>
<comment type="function">
    <text evidence="2">Pyridoxal 5'-phosphate (PLP)-binding protein, which is involved in PLP homeostasis.</text>
</comment>
<dbReference type="PANTHER" id="PTHR10146">
    <property type="entry name" value="PROLINE SYNTHETASE CO-TRANSCRIBED BACTERIAL HOMOLOG PROTEIN"/>
    <property type="match status" value="1"/>
</dbReference>
<feature type="domain" description="Alanine racemase N-terminal" evidence="6">
    <location>
        <begin position="22"/>
        <end position="236"/>
    </location>
</feature>
<gene>
    <name evidence="7" type="ORF">DFP80_110157</name>
</gene>
<proteinExistence type="inferred from homology"/>
<dbReference type="OrthoDB" id="9804072at2"/>
<feature type="coiled-coil region" evidence="5">
    <location>
        <begin position="3"/>
        <end position="30"/>
    </location>
</feature>
<comment type="similarity">
    <text evidence="2 4">Belongs to the pyridoxal phosphate-binding protein YggS/PROSC family.</text>
</comment>
<keyword evidence="8" id="KW-1185">Reference proteome</keyword>
<dbReference type="SUPFAM" id="SSF51419">
    <property type="entry name" value="PLP-binding barrel"/>
    <property type="match status" value="1"/>
</dbReference>
<dbReference type="InterPro" id="IPR011078">
    <property type="entry name" value="PyrdxlP_homeostasis"/>
</dbReference>
<dbReference type="AlphaFoldDB" id="A0A366J4T5"/>
<evidence type="ECO:0000313" key="8">
    <source>
        <dbReference type="Proteomes" id="UP000252792"/>
    </source>
</evidence>
<comment type="cofactor">
    <cofactor evidence="3">
        <name>pyridoxal 5'-phosphate</name>
        <dbReference type="ChEBI" id="CHEBI:597326"/>
    </cofactor>
</comment>
<dbReference type="GO" id="GO:0030170">
    <property type="term" value="F:pyridoxal phosphate binding"/>
    <property type="evidence" value="ECO:0007669"/>
    <property type="project" value="UniProtKB-UniRule"/>
</dbReference>
<feature type="modified residue" description="N6-(pyridoxal phosphate)lysine" evidence="2 3">
    <location>
        <position position="45"/>
    </location>
</feature>
<sequence length="242" mass="26692">MLIEDENNEARNIKANLARVSQQVEQCVQQYKREPGSVRLLAVSKTKPLSALEAAYVAGQRAFGENYVQEAVDKFHALSHLPDIEWHFIGPIQSNKSRLIAETMHWVHSIDRDKIARRLSEQRPDNLPPLNVCIQVNISDEDSKAGVSLVELNDMVALVAELPNLRLRGLMAIPAPQDNHDAQCAVYDPLAKAFVELSQSDSMVDTLSIGMSGDLPAAIQSGSTMVRVGTAIFGERNYSTTT</sequence>
<dbReference type="PIRSF" id="PIRSF004848">
    <property type="entry name" value="YBL036c_PLPDEIII"/>
    <property type="match status" value="1"/>
</dbReference>
<dbReference type="HAMAP" id="MF_02087">
    <property type="entry name" value="PLP_homeostasis"/>
    <property type="match status" value="1"/>
</dbReference>
<dbReference type="NCBIfam" id="TIGR00044">
    <property type="entry name" value="YggS family pyridoxal phosphate-dependent enzyme"/>
    <property type="match status" value="1"/>
</dbReference>
<evidence type="ECO:0000256" key="4">
    <source>
        <dbReference type="RuleBase" id="RU004514"/>
    </source>
</evidence>
<name>A0A366J4T5_9GAMM</name>
<reference evidence="7 8" key="1">
    <citation type="submission" date="2018-06" db="EMBL/GenBank/DDBJ databases">
        <title>Genomic Encyclopedia of Type Strains, Phase III (KMG-III): the genomes of soil and plant-associated and newly described type strains.</title>
        <authorList>
            <person name="Whitman W."/>
        </authorList>
    </citation>
    <scope>NUCLEOTIDE SEQUENCE [LARGE SCALE GENOMIC DNA]</scope>
    <source>
        <strain evidence="7 8">CECT 7377</strain>
    </source>
</reference>
<dbReference type="CDD" id="cd06824">
    <property type="entry name" value="PLPDE_III_Yggs_like"/>
    <property type="match status" value="1"/>
</dbReference>
<dbReference type="EMBL" id="QNSE01000010">
    <property type="protein sequence ID" value="RBP81185.1"/>
    <property type="molecule type" value="Genomic_DNA"/>
</dbReference>
<organism evidence="7 8">
    <name type="scientific">Marinomonas rhizomae</name>
    <dbReference type="NCBI Taxonomy" id="491948"/>
    <lineage>
        <taxon>Bacteria</taxon>
        <taxon>Pseudomonadati</taxon>
        <taxon>Pseudomonadota</taxon>
        <taxon>Gammaproteobacteria</taxon>
        <taxon>Oceanospirillales</taxon>
        <taxon>Oceanospirillaceae</taxon>
        <taxon>Marinomonas</taxon>
    </lineage>
</organism>
<dbReference type="Pfam" id="PF01168">
    <property type="entry name" value="Ala_racemase_N"/>
    <property type="match status" value="1"/>
</dbReference>
<dbReference type="RefSeq" id="WP_113917489.1">
    <property type="nucleotide sequence ID" value="NZ_QNSE01000010.1"/>
</dbReference>
<protein>
    <recommendedName>
        <fullName evidence="2">Pyridoxal phosphate homeostasis protein</fullName>
        <shortName evidence="2">PLP homeostasis protein</shortName>
    </recommendedName>
</protein>
<evidence type="ECO:0000256" key="2">
    <source>
        <dbReference type="HAMAP-Rule" id="MF_02087"/>
    </source>
</evidence>
<evidence type="ECO:0000313" key="7">
    <source>
        <dbReference type="EMBL" id="RBP81185.1"/>
    </source>
</evidence>
<evidence type="ECO:0000256" key="5">
    <source>
        <dbReference type="SAM" id="Coils"/>
    </source>
</evidence>
<evidence type="ECO:0000256" key="3">
    <source>
        <dbReference type="PIRSR" id="PIRSR004848-1"/>
    </source>
</evidence>
<dbReference type="FunFam" id="3.20.20.10:FF:000018">
    <property type="entry name" value="Pyridoxal phosphate homeostasis protein"/>
    <property type="match status" value="1"/>
</dbReference>
<evidence type="ECO:0000259" key="6">
    <source>
        <dbReference type="Pfam" id="PF01168"/>
    </source>
</evidence>
<dbReference type="InterPro" id="IPR029066">
    <property type="entry name" value="PLP-binding_barrel"/>
</dbReference>
<comment type="caution">
    <text evidence="7">The sequence shown here is derived from an EMBL/GenBank/DDBJ whole genome shotgun (WGS) entry which is preliminary data.</text>
</comment>
<dbReference type="Gene3D" id="3.20.20.10">
    <property type="entry name" value="Alanine racemase"/>
    <property type="match status" value="1"/>
</dbReference>